<feature type="signal peptide" evidence="1">
    <location>
        <begin position="1"/>
        <end position="18"/>
    </location>
</feature>
<dbReference type="OrthoDB" id="6409159at2759"/>
<dbReference type="Pfam" id="PF02221">
    <property type="entry name" value="E1_DerP2_DerF2"/>
    <property type="match status" value="1"/>
</dbReference>
<evidence type="ECO:0000259" key="2">
    <source>
        <dbReference type="Pfam" id="PF02221"/>
    </source>
</evidence>
<accession>N1JEZ9</accession>
<sequence>MKFFNSFATLAISTIAAAHCMKKGQQLSASLISEPSDEMLPGSNLVYYCTDEDIESNILITNLDVFPGIPLAGDPLEVTISGILLKPLDPATYVIIRDVVTGEKLNSEQILFCPFLESIGYSCSTHSEPFDMEFEMMVETFPDVKSDNIYIELYESSGKQIMCVKSAYTLSYEVNQDTYTKELGAIDL</sequence>
<evidence type="ECO:0000256" key="1">
    <source>
        <dbReference type="SAM" id="SignalP"/>
    </source>
</evidence>
<dbReference type="InterPro" id="IPR003172">
    <property type="entry name" value="ML_dom"/>
</dbReference>
<dbReference type="Proteomes" id="UP000015441">
    <property type="component" value="Unassembled WGS sequence"/>
</dbReference>
<proteinExistence type="predicted"/>
<evidence type="ECO:0000313" key="4">
    <source>
        <dbReference type="Proteomes" id="UP000015441"/>
    </source>
</evidence>
<dbReference type="InParanoid" id="N1JEZ9"/>
<keyword evidence="4" id="KW-1185">Reference proteome</keyword>
<name>N1JEZ9_BLUG1</name>
<protein>
    <submittedName>
        <fullName evidence="3">CSEP0411 putative effector protein</fullName>
    </submittedName>
</protein>
<dbReference type="AlphaFoldDB" id="N1JEZ9"/>
<comment type="caution">
    <text evidence="3">The sequence shown here is derived from an EMBL/GenBank/DDBJ whole genome shotgun (WGS) entry which is preliminary data.</text>
</comment>
<dbReference type="HOGENOM" id="CLU_1440821_0_0_1"/>
<gene>
    <name evidence="3" type="ORF">BGHDH14_bghG004378000001001</name>
</gene>
<keyword evidence="1" id="KW-0732">Signal</keyword>
<feature type="domain" description="MD-2-related lipid-recognition" evidence="2">
    <location>
        <begin position="46"/>
        <end position="167"/>
    </location>
</feature>
<organism evidence="3 4">
    <name type="scientific">Blumeria graminis f. sp. hordei (strain DH14)</name>
    <name type="common">Barley powdery mildew</name>
    <name type="synonym">Oidium monilioides f. sp. hordei</name>
    <dbReference type="NCBI Taxonomy" id="546991"/>
    <lineage>
        <taxon>Eukaryota</taxon>
        <taxon>Fungi</taxon>
        <taxon>Dikarya</taxon>
        <taxon>Ascomycota</taxon>
        <taxon>Pezizomycotina</taxon>
        <taxon>Leotiomycetes</taxon>
        <taxon>Erysiphales</taxon>
        <taxon>Erysiphaceae</taxon>
        <taxon>Blumeria</taxon>
        <taxon>Blumeria hordei</taxon>
    </lineage>
</organism>
<dbReference type="EMBL" id="CAUH01004378">
    <property type="protein sequence ID" value="CCU79599.1"/>
    <property type="molecule type" value="Genomic_DNA"/>
</dbReference>
<feature type="chain" id="PRO_5004106625" evidence="1">
    <location>
        <begin position="19"/>
        <end position="188"/>
    </location>
</feature>
<evidence type="ECO:0000313" key="3">
    <source>
        <dbReference type="EMBL" id="CCU79599.1"/>
    </source>
</evidence>
<reference evidence="3 4" key="1">
    <citation type="journal article" date="2010" name="Science">
        <title>Genome expansion and gene loss in powdery mildew fungi reveal tradeoffs in extreme parasitism.</title>
        <authorList>
            <person name="Spanu P.D."/>
            <person name="Abbott J.C."/>
            <person name="Amselem J."/>
            <person name="Burgis T.A."/>
            <person name="Soanes D.M."/>
            <person name="Stueber K."/>
            <person name="Ver Loren van Themaat E."/>
            <person name="Brown J.K.M."/>
            <person name="Butcher S.A."/>
            <person name="Gurr S.J."/>
            <person name="Lebrun M.-H."/>
            <person name="Ridout C.J."/>
            <person name="Schulze-Lefert P."/>
            <person name="Talbot N.J."/>
            <person name="Ahmadinejad N."/>
            <person name="Ametz C."/>
            <person name="Barton G.R."/>
            <person name="Benjdia M."/>
            <person name="Bidzinski P."/>
            <person name="Bindschedler L.V."/>
            <person name="Both M."/>
            <person name="Brewer M.T."/>
            <person name="Cadle-Davidson L."/>
            <person name="Cadle-Davidson M.M."/>
            <person name="Collemare J."/>
            <person name="Cramer R."/>
            <person name="Frenkel O."/>
            <person name="Godfrey D."/>
            <person name="Harriman J."/>
            <person name="Hoede C."/>
            <person name="King B.C."/>
            <person name="Klages S."/>
            <person name="Kleemann J."/>
            <person name="Knoll D."/>
            <person name="Koti P.S."/>
            <person name="Kreplak J."/>
            <person name="Lopez-Ruiz F.J."/>
            <person name="Lu X."/>
            <person name="Maekawa T."/>
            <person name="Mahanil S."/>
            <person name="Micali C."/>
            <person name="Milgroom M.G."/>
            <person name="Montana G."/>
            <person name="Noir S."/>
            <person name="O'Connell R.J."/>
            <person name="Oberhaensli S."/>
            <person name="Parlange F."/>
            <person name="Pedersen C."/>
            <person name="Quesneville H."/>
            <person name="Reinhardt R."/>
            <person name="Rott M."/>
            <person name="Sacristan S."/>
            <person name="Schmidt S.M."/>
            <person name="Schoen M."/>
            <person name="Skamnioti P."/>
            <person name="Sommer H."/>
            <person name="Stephens A."/>
            <person name="Takahara H."/>
            <person name="Thordal-Christensen H."/>
            <person name="Vigouroux M."/>
            <person name="Wessling R."/>
            <person name="Wicker T."/>
            <person name="Panstruga R."/>
        </authorList>
    </citation>
    <scope>NUCLEOTIDE SEQUENCE [LARGE SCALE GENOMIC DNA]</scope>
    <source>
        <strain evidence="3">DH14</strain>
    </source>
</reference>